<accession>A0AAV4G2Q7</accession>
<dbReference type="PANTHER" id="PTHR46060">
    <property type="entry name" value="MARINER MOS1 TRANSPOSASE-LIKE PROTEIN"/>
    <property type="match status" value="1"/>
</dbReference>
<protein>
    <submittedName>
        <fullName evidence="1">Histone-lysine N-methyltransferase SETMAR</fullName>
    </submittedName>
</protein>
<gene>
    <name evidence="1" type="ORF">ElyMa_002297900</name>
</gene>
<dbReference type="PANTHER" id="PTHR46060:SF1">
    <property type="entry name" value="MARINER MOS1 TRANSPOSASE-LIKE PROTEIN"/>
    <property type="match status" value="1"/>
</dbReference>
<organism evidence="1 2">
    <name type="scientific">Elysia marginata</name>
    <dbReference type="NCBI Taxonomy" id="1093978"/>
    <lineage>
        <taxon>Eukaryota</taxon>
        <taxon>Metazoa</taxon>
        <taxon>Spiralia</taxon>
        <taxon>Lophotrochozoa</taxon>
        <taxon>Mollusca</taxon>
        <taxon>Gastropoda</taxon>
        <taxon>Heterobranchia</taxon>
        <taxon>Euthyneura</taxon>
        <taxon>Panpulmonata</taxon>
        <taxon>Sacoglossa</taxon>
        <taxon>Placobranchoidea</taxon>
        <taxon>Plakobranchidae</taxon>
        <taxon>Elysia</taxon>
    </lineage>
</organism>
<proteinExistence type="predicted"/>
<reference evidence="1 2" key="1">
    <citation type="journal article" date="2021" name="Elife">
        <title>Chloroplast acquisition without the gene transfer in kleptoplastic sea slugs, Plakobranchus ocellatus.</title>
        <authorList>
            <person name="Maeda T."/>
            <person name="Takahashi S."/>
            <person name="Yoshida T."/>
            <person name="Shimamura S."/>
            <person name="Takaki Y."/>
            <person name="Nagai Y."/>
            <person name="Toyoda A."/>
            <person name="Suzuki Y."/>
            <person name="Arimoto A."/>
            <person name="Ishii H."/>
            <person name="Satoh N."/>
            <person name="Nishiyama T."/>
            <person name="Hasebe M."/>
            <person name="Maruyama T."/>
            <person name="Minagawa J."/>
            <person name="Obokata J."/>
            <person name="Shigenobu S."/>
        </authorList>
    </citation>
    <scope>NUCLEOTIDE SEQUENCE [LARGE SCALE GENOMIC DNA]</scope>
</reference>
<name>A0AAV4G2Q7_9GAST</name>
<evidence type="ECO:0000313" key="2">
    <source>
        <dbReference type="Proteomes" id="UP000762676"/>
    </source>
</evidence>
<dbReference type="Proteomes" id="UP000762676">
    <property type="component" value="Unassembled WGS sequence"/>
</dbReference>
<dbReference type="Gene3D" id="3.30.420.10">
    <property type="entry name" value="Ribonuclease H-like superfamily/Ribonuclease H"/>
    <property type="match status" value="1"/>
</dbReference>
<dbReference type="InterPro" id="IPR036397">
    <property type="entry name" value="RNaseH_sf"/>
</dbReference>
<dbReference type="GO" id="GO:0003676">
    <property type="term" value="F:nucleic acid binding"/>
    <property type="evidence" value="ECO:0007669"/>
    <property type="project" value="InterPro"/>
</dbReference>
<sequence>MNFVVLPHPFYNPDLATSDFYLFPKLKEYLRENHYESDEDVEAAVRPWFRQKCVEFFTDGMRHPVRRWQLCVDRDGDYVEK</sequence>
<dbReference type="AlphaFoldDB" id="A0AAV4G2Q7"/>
<evidence type="ECO:0000313" key="1">
    <source>
        <dbReference type="EMBL" id="GFR79843.1"/>
    </source>
</evidence>
<dbReference type="EMBL" id="BMAT01004768">
    <property type="protein sequence ID" value="GFR79843.1"/>
    <property type="molecule type" value="Genomic_DNA"/>
</dbReference>
<dbReference type="InterPro" id="IPR052709">
    <property type="entry name" value="Transposase-MT_Hybrid"/>
</dbReference>
<keyword evidence="2" id="KW-1185">Reference proteome</keyword>
<comment type="caution">
    <text evidence="1">The sequence shown here is derived from an EMBL/GenBank/DDBJ whole genome shotgun (WGS) entry which is preliminary data.</text>
</comment>